<evidence type="ECO:0000259" key="1">
    <source>
        <dbReference type="PROSITE" id="PS50943"/>
    </source>
</evidence>
<dbReference type="Proteomes" id="UP000700800">
    <property type="component" value="Unassembled WGS sequence"/>
</dbReference>
<organism evidence="2 3">
    <name type="scientific">Streptococcus gallolyticus</name>
    <dbReference type="NCBI Taxonomy" id="315405"/>
    <lineage>
        <taxon>Bacteria</taxon>
        <taxon>Bacillati</taxon>
        <taxon>Bacillota</taxon>
        <taxon>Bacilli</taxon>
        <taxon>Lactobacillales</taxon>
        <taxon>Streptococcaceae</taxon>
        <taxon>Streptococcus</taxon>
    </lineage>
</organism>
<evidence type="ECO:0000313" key="3">
    <source>
        <dbReference type="Proteomes" id="UP000700800"/>
    </source>
</evidence>
<dbReference type="InterPro" id="IPR001387">
    <property type="entry name" value="Cro/C1-type_HTH"/>
</dbReference>
<comment type="caution">
    <text evidence="2">The sequence shown here is derived from an EMBL/GenBank/DDBJ whole genome shotgun (WGS) entry which is preliminary data.</text>
</comment>
<feature type="domain" description="HTH cro/C1-type" evidence="1">
    <location>
        <begin position="137"/>
        <end position="192"/>
    </location>
</feature>
<dbReference type="PROSITE" id="PS50943">
    <property type="entry name" value="HTH_CROC1"/>
    <property type="match status" value="1"/>
</dbReference>
<dbReference type="Gene3D" id="1.10.260.40">
    <property type="entry name" value="lambda repressor-like DNA-binding domains"/>
    <property type="match status" value="1"/>
</dbReference>
<proteinExistence type="predicted"/>
<dbReference type="Pfam" id="PF13443">
    <property type="entry name" value="HTH_26"/>
    <property type="match status" value="1"/>
</dbReference>
<evidence type="ECO:0000313" key="2">
    <source>
        <dbReference type="EMBL" id="MBE6163969.1"/>
    </source>
</evidence>
<sequence length="235" mass="26609">MTKELESSLFNDENIVDCKFYFSLERLSTLIHEPSNINEYLATGSYIYISGLICLNKKKYIAKSPSGQLVLTEYAKQHLAECCLQNTTPYSITNSAGNSATAITYTGIKGDSDVVRYQAEKIYNTMKNFPNTFPEALKYLMKIYKVTNEQLAEYTEISPSVISRLRTNESISPKIETIIYICMGLSLEPIISKRLLELGGYNLRPSIKKDIQIELLLNRVNSLSVIECKKILSQL</sequence>
<name>A0A928A9R8_9STRE</name>
<protein>
    <submittedName>
        <fullName evidence="2">Helix-turn-helix transcriptional regulator</fullName>
    </submittedName>
</protein>
<reference evidence="2" key="1">
    <citation type="submission" date="2019-04" db="EMBL/GenBank/DDBJ databases">
        <title>Evolution of Biomass-Degrading Anaerobic Consortia Revealed by Metagenomics.</title>
        <authorList>
            <person name="Peng X."/>
        </authorList>
    </citation>
    <scope>NUCLEOTIDE SEQUENCE</scope>
    <source>
        <strain evidence="2">SIG195</strain>
    </source>
</reference>
<dbReference type="EMBL" id="SVAF01000003">
    <property type="protein sequence ID" value="MBE6163969.1"/>
    <property type="molecule type" value="Genomic_DNA"/>
</dbReference>
<dbReference type="AlphaFoldDB" id="A0A928A9R8"/>
<gene>
    <name evidence="2" type="ORF">E7156_01360</name>
</gene>
<dbReference type="CDD" id="cd00093">
    <property type="entry name" value="HTH_XRE"/>
    <property type="match status" value="1"/>
</dbReference>
<accession>A0A928A9R8</accession>
<dbReference type="SUPFAM" id="SSF47413">
    <property type="entry name" value="lambda repressor-like DNA-binding domains"/>
    <property type="match status" value="1"/>
</dbReference>
<dbReference type="InterPro" id="IPR010982">
    <property type="entry name" value="Lambda_DNA-bd_dom_sf"/>
</dbReference>
<dbReference type="GO" id="GO:0003677">
    <property type="term" value="F:DNA binding"/>
    <property type="evidence" value="ECO:0007669"/>
    <property type="project" value="InterPro"/>
</dbReference>